<evidence type="ECO:0000256" key="2">
    <source>
        <dbReference type="ARBA" id="ARBA00022475"/>
    </source>
</evidence>
<feature type="domain" description="MacB-like periplasmic core" evidence="9">
    <location>
        <begin position="498"/>
        <end position="609"/>
    </location>
</feature>
<dbReference type="InterPro" id="IPR017800">
    <property type="entry name" value="ADOP"/>
</dbReference>
<keyword evidence="4 7" id="KW-1133">Transmembrane helix</keyword>
<evidence type="ECO:0000256" key="5">
    <source>
        <dbReference type="ARBA" id="ARBA00023136"/>
    </source>
</evidence>
<organism evidence="10 11">
    <name type="scientific">Actomonas aquatica</name>
    <dbReference type="NCBI Taxonomy" id="2866162"/>
    <lineage>
        <taxon>Bacteria</taxon>
        <taxon>Pseudomonadati</taxon>
        <taxon>Verrucomicrobiota</taxon>
        <taxon>Opitutia</taxon>
        <taxon>Opitutales</taxon>
        <taxon>Opitutaceae</taxon>
        <taxon>Actomonas</taxon>
    </lineage>
</organism>
<feature type="domain" description="ABC3 transporter permease C-terminal" evidence="8">
    <location>
        <begin position="286"/>
        <end position="404"/>
    </location>
</feature>
<keyword evidence="11" id="KW-1185">Reference proteome</keyword>
<name>A0ABZ1C9P8_9BACT</name>
<dbReference type="Proteomes" id="UP000738431">
    <property type="component" value="Chromosome"/>
</dbReference>
<evidence type="ECO:0000256" key="7">
    <source>
        <dbReference type="SAM" id="Phobius"/>
    </source>
</evidence>
<dbReference type="Pfam" id="PF12704">
    <property type="entry name" value="MacB_PCD"/>
    <property type="match status" value="2"/>
</dbReference>
<feature type="transmembrane region" description="Helical" evidence="7">
    <location>
        <begin position="283"/>
        <end position="304"/>
    </location>
</feature>
<proteinExistence type="inferred from homology"/>
<evidence type="ECO:0000259" key="8">
    <source>
        <dbReference type="Pfam" id="PF02687"/>
    </source>
</evidence>
<keyword evidence="3 7" id="KW-0812">Transmembrane</keyword>
<evidence type="ECO:0000313" key="10">
    <source>
        <dbReference type="EMBL" id="WRQ88375.1"/>
    </source>
</evidence>
<sequence length="812" mass="86412">MNTLRHALRQLLRTPGFSLIVILSLALGIGANTIVFSWIDTILLRPLPGVRHGEDIVALLPTIDGNQVGGHTISLPDIQAYDEMDTVFAGVIGSQITPANVRIGDRHPWLFGQIVTGNFFEVLGVQALPDLGRVLHRNDTTSPGGNPVLVLSEATWRSQFGADPAIVGREIELNQHPFTIVGVVPANFRGTMSGLTADFWAPVTMHREVANFGSLETRTDRWLHSQARLQPGVSIDQARAAVTVRGQQLAETYPENRRHGAVPLPMWQTPYGGQAVFLPALRVLAVVGLVILLLVTANVANLLVARATARQQETAIRLAVGAGRRHLVQQWLTESLLYAVLGGAVGLLVTVWGASFFAIFLPESPLPAGYEFAITGRVLGVTLALSLLTGVVFGLAPALLAIGTSVLEALKAGGRTGSMSGRSHRLRNALVIGEVALALVLLAGAALCIRGSQQARQIDPGFDPSGVLVSGLRIGMNGYDEERGLVFYQQLRERLAATPGVEAVGLASWFPLGFEGGPSIGITVPGYTPTENENMAVPYAIISAGYLEAMRIPLRAGRDFTDLDDGEHPLVMIVNEALAERYWPGQDAVGRKVQTWRGEATVVGVTPTGRYRSLNEPAQPFLYFADRQGVADLNLGIALRTTGGDPRQLLPTLRQAVAALDPNVELWATLPLSEYIEAAHLVNRVATTLLTGLGVIALLLASMGIYGVMAFMVGRRLPEFGIRLALGAAPKDVAGLVLRDGLRLVALGLLVGSVGAWAAGVGLASALPGVSSHDVSAMIGVALLLTGIALLACWLPARRAMRVDPIQTLQAQ</sequence>
<feature type="transmembrane region" description="Helical" evidence="7">
    <location>
        <begin position="381"/>
        <end position="407"/>
    </location>
</feature>
<evidence type="ECO:0000259" key="9">
    <source>
        <dbReference type="Pfam" id="PF12704"/>
    </source>
</evidence>
<dbReference type="Pfam" id="PF02687">
    <property type="entry name" value="FtsX"/>
    <property type="match status" value="2"/>
</dbReference>
<comment type="subcellular location">
    <subcellularLocation>
        <location evidence="1">Cell membrane</location>
        <topology evidence="1">Multi-pass membrane protein</topology>
    </subcellularLocation>
</comment>
<comment type="similarity">
    <text evidence="6">Belongs to the ABC-4 integral membrane protein family.</text>
</comment>
<feature type="transmembrane region" description="Helical" evidence="7">
    <location>
        <begin position="777"/>
        <end position="797"/>
    </location>
</feature>
<evidence type="ECO:0000256" key="1">
    <source>
        <dbReference type="ARBA" id="ARBA00004651"/>
    </source>
</evidence>
<evidence type="ECO:0000256" key="3">
    <source>
        <dbReference type="ARBA" id="ARBA00022692"/>
    </source>
</evidence>
<reference evidence="10 11" key="1">
    <citation type="submission" date="2023-12" db="EMBL/GenBank/DDBJ databases">
        <title>Description of an unclassified Opitutus bacterium of Verrucomicrobiota.</title>
        <authorList>
            <person name="Zhang D.-F."/>
        </authorList>
    </citation>
    <scope>NUCLEOTIDE SEQUENCE [LARGE SCALE GENOMIC DNA]</scope>
    <source>
        <strain evidence="10 11">WL0086</strain>
    </source>
</reference>
<feature type="transmembrane region" description="Helical" evidence="7">
    <location>
        <begin position="16"/>
        <end position="39"/>
    </location>
</feature>
<evidence type="ECO:0000256" key="6">
    <source>
        <dbReference type="ARBA" id="ARBA00038076"/>
    </source>
</evidence>
<dbReference type="RefSeq" id="WP_221032490.1">
    <property type="nucleotide sequence ID" value="NZ_CP139781.1"/>
</dbReference>
<gene>
    <name evidence="10" type="ORF">K1X11_003100</name>
</gene>
<evidence type="ECO:0000313" key="11">
    <source>
        <dbReference type="Proteomes" id="UP000738431"/>
    </source>
</evidence>
<dbReference type="InterPro" id="IPR025857">
    <property type="entry name" value="MacB_PCD"/>
</dbReference>
<evidence type="ECO:0000256" key="4">
    <source>
        <dbReference type="ARBA" id="ARBA00022989"/>
    </source>
</evidence>
<dbReference type="PANTHER" id="PTHR30572">
    <property type="entry name" value="MEMBRANE COMPONENT OF TRANSPORTER-RELATED"/>
    <property type="match status" value="1"/>
</dbReference>
<feature type="domain" description="ABC3 transporter permease C-terminal" evidence="8">
    <location>
        <begin position="693"/>
        <end position="805"/>
    </location>
</feature>
<keyword evidence="5 7" id="KW-0472">Membrane</keyword>
<dbReference type="EMBL" id="CP139781">
    <property type="protein sequence ID" value="WRQ88375.1"/>
    <property type="molecule type" value="Genomic_DNA"/>
</dbReference>
<feature type="transmembrane region" description="Helical" evidence="7">
    <location>
        <begin position="744"/>
        <end position="765"/>
    </location>
</feature>
<feature type="transmembrane region" description="Helical" evidence="7">
    <location>
        <begin position="335"/>
        <end position="361"/>
    </location>
</feature>
<accession>A0ABZ1C9P8</accession>
<keyword evidence="2" id="KW-1003">Cell membrane</keyword>
<dbReference type="InterPro" id="IPR003838">
    <property type="entry name" value="ABC3_permease_C"/>
</dbReference>
<dbReference type="InterPro" id="IPR050250">
    <property type="entry name" value="Macrolide_Exporter_MacB"/>
</dbReference>
<dbReference type="NCBIfam" id="TIGR03434">
    <property type="entry name" value="ADOP"/>
    <property type="match status" value="1"/>
</dbReference>
<protein>
    <submittedName>
        <fullName evidence="10">ABC transporter permease</fullName>
    </submittedName>
</protein>
<feature type="domain" description="MacB-like periplasmic core" evidence="9">
    <location>
        <begin position="18"/>
        <end position="243"/>
    </location>
</feature>
<dbReference type="PANTHER" id="PTHR30572:SF4">
    <property type="entry name" value="ABC TRANSPORTER PERMEASE YTRF"/>
    <property type="match status" value="1"/>
</dbReference>
<feature type="transmembrane region" description="Helical" evidence="7">
    <location>
        <begin position="689"/>
        <end position="713"/>
    </location>
</feature>
<feature type="transmembrane region" description="Helical" evidence="7">
    <location>
        <begin position="428"/>
        <end position="447"/>
    </location>
</feature>